<feature type="region of interest" description="Disordered" evidence="2">
    <location>
        <begin position="256"/>
        <end position="281"/>
    </location>
</feature>
<feature type="region of interest" description="Disordered" evidence="2">
    <location>
        <begin position="55"/>
        <end position="75"/>
    </location>
</feature>
<evidence type="ECO:0000313" key="4">
    <source>
        <dbReference type="Proteomes" id="UP000694843"/>
    </source>
</evidence>
<dbReference type="OrthoDB" id="10594583at2759"/>
<evidence type="ECO:0000256" key="2">
    <source>
        <dbReference type="SAM" id="MobiDB-lite"/>
    </source>
</evidence>
<feature type="compositionally biased region" description="Basic and acidic residues" evidence="2">
    <location>
        <begin position="263"/>
        <end position="272"/>
    </location>
</feature>
<feature type="region of interest" description="Disordered" evidence="2">
    <location>
        <begin position="440"/>
        <end position="461"/>
    </location>
</feature>
<feature type="signal peptide" evidence="3">
    <location>
        <begin position="1"/>
        <end position="19"/>
    </location>
</feature>
<dbReference type="Proteomes" id="UP000694843">
    <property type="component" value="Unplaced"/>
</dbReference>
<proteinExistence type="predicted"/>
<dbReference type="RefSeq" id="XP_018014048.1">
    <property type="nucleotide sequence ID" value="XM_018158559.2"/>
</dbReference>
<name>A0A8B7NK66_HYAAZ</name>
<protein>
    <submittedName>
        <fullName evidence="5">Transcription activator MSS11-like</fullName>
    </submittedName>
</protein>
<accession>A0A8B7NK66</accession>
<organism evidence="4 5">
    <name type="scientific">Hyalella azteca</name>
    <name type="common">Amphipod</name>
    <dbReference type="NCBI Taxonomy" id="294128"/>
    <lineage>
        <taxon>Eukaryota</taxon>
        <taxon>Metazoa</taxon>
        <taxon>Ecdysozoa</taxon>
        <taxon>Arthropoda</taxon>
        <taxon>Crustacea</taxon>
        <taxon>Multicrustacea</taxon>
        <taxon>Malacostraca</taxon>
        <taxon>Eumalacostraca</taxon>
        <taxon>Peracarida</taxon>
        <taxon>Amphipoda</taxon>
        <taxon>Senticaudata</taxon>
        <taxon>Talitrida</taxon>
        <taxon>Talitroidea</taxon>
        <taxon>Hyalellidae</taxon>
        <taxon>Hyalella</taxon>
    </lineage>
</organism>
<feature type="compositionally biased region" description="Polar residues" evidence="2">
    <location>
        <begin position="440"/>
        <end position="458"/>
    </location>
</feature>
<keyword evidence="1" id="KW-0175">Coiled coil</keyword>
<reference evidence="5" key="1">
    <citation type="submission" date="2025-08" db="UniProtKB">
        <authorList>
            <consortium name="RefSeq"/>
        </authorList>
    </citation>
    <scope>IDENTIFICATION</scope>
    <source>
        <tissue evidence="5">Whole organism</tissue>
    </source>
</reference>
<feature type="compositionally biased region" description="Polar residues" evidence="2">
    <location>
        <begin position="751"/>
        <end position="760"/>
    </location>
</feature>
<feature type="compositionally biased region" description="Acidic residues" evidence="2">
    <location>
        <begin position="904"/>
        <end position="913"/>
    </location>
</feature>
<feature type="region of interest" description="Disordered" evidence="2">
    <location>
        <begin position="735"/>
        <end position="760"/>
    </location>
</feature>
<dbReference type="GeneID" id="108671080"/>
<evidence type="ECO:0000256" key="1">
    <source>
        <dbReference type="SAM" id="Coils"/>
    </source>
</evidence>
<dbReference type="KEGG" id="hazt:108671080"/>
<gene>
    <name evidence="5" type="primary">LOC108671080</name>
</gene>
<keyword evidence="4" id="KW-1185">Reference proteome</keyword>
<sequence length="927" mass="103551">MHGLTTICWLLIGCVFASSQSSAQGDRWVWRRVRSPSTALELPFNPFEPFLSSADEARAASPQAESGSPRIAFSSTGPETLEAINQRGNVAVPLSSIPADNPAIAVPISISNPETSGRNRNPISSVDPQRVVQKSLGIAHFTIPRQLGRPVTVTTPTSNHLTIDNEPLVSSYSSLDAEVSGFRGFQNSGNRNEERALVNPAVRNGLITIPIRPLPIDISQLPLESNERAEGIKKLWSSLTSRTEFAQIFETLAGTRNNNTTSRNRDQVHDSETENSSILLDPHNSISESLIRVINPPQIQLQQQILKQQLHQQQLQERLQQRLQDQFEAAIQQQELKKHLEIKKLIREREEQQRIAIQQKVAEEQQRIQQRVQRVLLQQQQKLQEQQLQEKQKILQQQQGPPLNQPAVHLEADASRISTQTPGPLSVETQNAGAEVDETLSSATQNAGTHSTSSQSGTKPEDIIRQRHLELVARLQRQKTPKTDKEINRTNSQLLELRRRLQEQAQRQQLQEQRQRPAQRTTAISTTDPSPETVSTSSEVSLNAVSAERLSIVFPPRLPSPSRLLALPDPQVSSPSITITTNNTTITNNTNTITTTTNNNISGVGQLLQATVRFPQREGSFVVRKIRLPGNYIVNVVFVPDERTTLPPSATRPDISESPSALRLFQSQEVQQNVRALKDKNAVLVVEELVRDGKNLYLINTMEGERVYPKEPKKQTDEVEGNVWAAFVGVFSDETKKNSSRNSSNRDGIPTINNSSNTAGISAESLTPIIRDTRTPLAKVGFSQVEPQNLSERLITGNEFRNFQAPHAFLVKFTGREDYNPYPSLDSSGTPQERFNLVNQPVQRLPSSSVSTRFFNPFHEPVSKSVSKSLQIENHEESASLELQIPVEPRGLESTHSRWPWPDEVPESLDDFFDGGPSNFRTTRSLR</sequence>
<evidence type="ECO:0000313" key="5">
    <source>
        <dbReference type="RefSeq" id="XP_018014048.1"/>
    </source>
</evidence>
<feature type="chain" id="PRO_5034084108" evidence="3">
    <location>
        <begin position="20"/>
        <end position="927"/>
    </location>
</feature>
<evidence type="ECO:0000256" key="3">
    <source>
        <dbReference type="SAM" id="SignalP"/>
    </source>
</evidence>
<feature type="compositionally biased region" description="Low complexity" evidence="2">
    <location>
        <begin position="503"/>
        <end position="539"/>
    </location>
</feature>
<keyword evidence="3" id="KW-0732">Signal</keyword>
<dbReference type="AlphaFoldDB" id="A0A8B7NK66"/>
<feature type="coiled-coil region" evidence="1">
    <location>
        <begin position="347"/>
        <end position="398"/>
    </location>
</feature>
<feature type="region of interest" description="Disordered" evidence="2">
    <location>
        <begin position="502"/>
        <end position="539"/>
    </location>
</feature>
<feature type="region of interest" description="Disordered" evidence="2">
    <location>
        <begin position="892"/>
        <end position="927"/>
    </location>
</feature>